<comment type="subcellular location">
    <subcellularLocation>
        <location evidence="1">Cell membrane</location>
        <topology evidence="1">Multi-pass membrane protein</topology>
    </subcellularLocation>
</comment>
<proteinExistence type="predicted"/>
<feature type="transmembrane region" description="Helical" evidence="7">
    <location>
        <begin position="213"/>
        <end position="232"/>
    </location>
</feature>
<evidence type="ECO:0000256" key="6">
    <source>
        <dbReference type="ARBA" id="ARBA00023136"/>
    </source>
</evidence>
<sequence length="401" mass="40038">MDRLPRATRVFALVTATDWPAVALVVAVSVVAALQVGKAAIALPQLQADLGLTLAEGGWVMAVFALIGVAGGIPVGALTGRFGDRALILNGLFALALGSLAGAFAGGLWPLVLSRIVEGFGFLLIAVPAPVLLGRVAAPQDRDLAFGIWSTFMAAGIAIALIAGPAFSSWQNLWLANGALALAAAVVFAIVIRPGPVSAEPLSFARTARDTGATIAAGGPGLLALAFAAYNLQYFAAVGFLPILLTERLGVSISAAGGLSALAIGANVIGNLLSGPLIARGVPRWVLVAAASGVMGLTGLFIFLETTPPLLVFLLFVIFSAVGGLLPPTVLGGAPALAPLPTLAPISVGLVIQGNNLGQVLGPVLVGGVVASFGWSAAAVPVALAGVMGVGIGWALRGRGK</sequence>
<dbReference type="Gene3D" id="1.20.1250.20">
    <property type="entry name" value="MFS general substrate transporter like domains"/>
    <property type="match status" value="2"/>
</dbReference>
<keyword evidence="2" id="KW-0813">Transport</keyword>
<protein>
    <submittedName>
        <fullName evidence="9">MFS transporter</fullName>
    </submittedName>
</protein>
<feature type="domain" description="Major facilitator superfamily (MFS) profile" evidence="8">
    <location>
        <begin position="21"/>
        <end position="401"/>
    </location>
</feature>
<feature type="transmembrane region" description="Helical" evidence="7">
    <location>
        <begin position="373"/>
        <end position="396"/>
    </location>
</feature>
<dbReference type="InterPro" id="IPR020846">
    <property type="entry name" value="MFS_dom"/>
</dbReference>
<feature type="transmembrane region" description="Helical" evidence="7">
    <location>
        <begin position="310"/>
        <end position="327"/>
    </location>
</feature>
<evidence type="ECO:0000256" key="3">
    <source>
        <dbReference type="ARBA" id="ARBA00022475"/>
    </source>
</evidence>
<evidence type="ECO:0000256" key="4">
    <source>
        <dbReference type="ARBA" id="ARBA00022692"/>
    </source>
</evidence>
<keyword evidence="4 7" id="KW-0812">Transmembrane</keyword>
<dbReference type="RefSeq" id="WP_136962652.1">
    <property type="nucleotide sequence ID" value="NZ_CP039690.1"/>
</dbReference>
<dbReference type="AlphaFoldDB" id="A0A4D7BHD7"/>
<dbReference type="InterPro" id="IPR050171">
    <property type="entry name" value="MFS_Transporters"/>
</dbReference>
<keyword evidence="5 7" id="KW-1133">Transmembrane helix</keyword>
<accession>A0A4D7BHD7</accession>
<dbReference type="Pfam" id="PF07690">
    <property type="entry name" value="MFS_1"/>
    <property type="match status" value="1"/>
</dbReference>
<feature type="transmembrane region" description="Helical" evidence="7">
    <location>
        <begin position="92"/>
        <end position="113"/>
    </location>
</feature>
<feature type="transmembrane region" description="Helical" evidence="7">
    <location>
        <begin position="285"/>
        <end position="304"/>
    </location>
</feature>
<feature type="transmembrane region" description="Helical" evidence="7">
    <location>
        <begin position="334"/>
        <end position="353"/>
    </location>
</feature>
<dbReference type="GO" id="GO:0022857">
    <property type="term" value="F:transmembrane transporter activity"/>
    <property type="evidence" value="ECO:0007669"/>
    <property type="project" value="InterPro"/>
</dbReference>
<dbReference type="PANTHER" id="PTHR23517:SF2">
    <property type="entry name" value="MULTIDRUG RESISTANCE PROTEIN MDTH"/>
    <property type="match status" value="1"/>
</dbReference>
<dbReference type="Proteomes" id="UP000298781">
    <property type="component" value="Chromosome"/>
</dbReference>
<feature type="transmembrane region" description="Helical" evidence="7">
    <location>
        <begin position="119"/>
        <end position="137"/>
    </location>
</feature>
<dbReference type="SUPFAM" id="SSF103473">
    <property type="entry name" value="MFS general substrate transporter"/>
    <property type="match status" value="1"/>
</dbReference>
<feature type="transmembrane region" description="Helical" evidence="7">
    <location>
        <begin position="144"/>
        <end position="167"/>
    </location>
</feature>
<feature type="transmembrane region" description="Helical" evidence="7">
    <location>
        <begin position="173"/>
        <end position="192"/>
    </location>
</feature>
<dbReference type="KEGG" id="pstg:E8M01_25080"/>
<dbReference type="OrthoDB" id="7841035at2"/>
<dbReference type="EMBL" id="CP039690">
    <property type="protein sequence ID" value="QCI67217.1"/>
    <property type="molecule type" value="Genomic_DNA"/>
</dbReference>
<dbReference type="PROSITE" id="PS50850">
    <property type="entry name" value="MFS"/>
    <property type="match status" value="1"/>
</dbReference>
<dbReference type="InterPro" id="IPR036259">
    <property type="entry name" value="MFS_trans_sf"/>
</dbReference>
<feature type="transmembrane region" description="Helical" evidence="7">
    <location>
        <begin position="57"/>
        <end position="80"/>
    </location>
</feature>
<dbReference type="InterPro" id="IPR011701">
    <property type="entry name" value="MFS"/>
</dbReference>
<evidence type="ECO:0000256" key="7">
    <source>
        <dbReference type="SAM" id="Phobius"/>
    </source>
</evidence>
<feature type="transmembrane region" description="Helical" evidence="7">
    <location>
        <begin position="12"/>
        <end position="37"/>
    </location>
</feature>
<reference evidence="9 10" key="1">
    <citation type="submission" date="2019-04" db="EMBL/GenBank/DDBJ databases">
        <title>Phreatobacter aquaticus sp. nov.</title>
        <authorList>
            <person name="Choi A."/>
        </authorList>
    </citation>
    <scope>NUCLEOTIDE SEQUENCE [LARGE SCALE GENOMIC DNA]</scope>
    <source>
        <strain evidence="9 10">KCTC 52518</strain>
    </source>
</reference>
<evidence type="ECO:0000313" key="10">
    <source>
        <dbReference type="Proteomes" id="UP000298781"/>
    </source>
</evidence>
<dbReference type="GO" id="GO:0005886">
    <property type="term" value="C:plasma membrane"/>
    <property type="evidence" value="ECO:0007669"/>
    <property type="project" value="UniProtKB-SubCell"/>
</dbReference>
<keyword evidence="3" id="KW-1003">Cell membrane</keyword>
<evidence type="ECO:0000256" key="5">
    <source>
        <dbReference type="ARBA" id="ARBA00022989"/>
    </source>
</evidence>
<dbReference type="PANTHER" id="PTHR23517">
    <property type="entry name" value="RESISTANCE PROTEIN MDTM, PUTATIVE-RELATED-RELATED"/>
    <property type="match status" value="1"/>
</dbReference>
<dbReference type="CDD" id="cd06174">
    <property type="entry name" value="MFS"/>
    <property type="match status" value="1"/>
</dbReference>
<evidence type="ECO:0000256" key="1">
    <source>
        <dbReference type="ARBA" id="ARBA00004651"/>
    </source>
</evidence>
<evidence type="ECO:0000259" key="8">
    <source>
        <dbReference type="PROSITE" id="PS50850"/>
    </source>
</evidence>
<keyword evidence="6 7" id="KW-0472">Membrane</keyword>
<feature type="transmembrane region" description="Helical" evidence="7">
    <location>
        <begin position="252"/>
        <end position="273"/>
    </location>
</feature>
<keyword evidence="10" id="KW-1185">Reference proteome</keyword>
<evidence type="ECO:0000313" key="9">
    <source>
        <dbReference type="EMBL" id="QCI67217.1"/>
    </source>
</evidence>
<gene>
    <name evidence="9" type="ORF">E8M01_25080</name>
</gene>
<organism evidence="9 10">
    <name type="scientific">Phreatobacter stygius</name>
    <dbReference type="NCBI Taxonomy" id="1940610"/>
    <lineage>
        <taxon>Bacteria</taxon>
        <taxon>Pseudomonadati</taxon>
        <taxon>Pseudomonadota</taxon>
        <taxon>Alphaproteobacteria</taxon>
        <taxon>Hyphomicrobiales</taxon>
        <taxon>Phreatobacteraceae</taxon>
        <taxon>Phreatobacter</taxon>
    </lineage>
</organism>
<name>A0A4D7BHD7_9HYPH</name>
<evidence type="ECO:0000256" key="2">
    <source>
        <dbReference type="ARBA" id="ARBA00022448"/>
    </source>
</evidence>